<protein>
    <submittedName>
        <fullName evidence="2">Uncharacterized protein</fullName>
    </submittedName>
</protein>
<keyword evidence="1" id="KW-0732">Signal</keyword>
<comment type="caution">
    <text evidence="2">The sequence shown here is derived from an EMBL/GenBank/DDBJ whole genome shotgun (WGS) entry which is preliminary data.</text>
</comment>
<evidence type="ECO:0000313" key="2">
    <source>
        <dbReference type="EMBL" id="MDR6208031.1"/>
    </source>
</evidence>
<organism evidence="2 3">
    <name type="scientific">Paraburkholderia graminis</name>
    <dbReference type="NCBI Taxonomy" id="60548"/>
    <lineage>
        <taxon>Bacteria</taxon>
        <taxon>Pseudomonadati</taxon>
        <taxon>Pseudomonadota</taxon>
        <taxon>Betaproteobacteria</taxon>
        <taxon>Burkholderiales</taxon>
        <taxon>Burkholderiaceae</taxon>
        <taxon>Paraburkholderia</taxon>
    </lineage>
</organism>
<accession>A0ABD5CRR1</accession>
<name>A0ABD5CRR1_9BURK</name>
<gene>
    <name evidence="2" type="ORF">QF025_006832</name>
</gene>
<dbReference type="Proteomes" id="UP001245184">
    <property type="component" value="Unassembled WGS sequence"/>
</dbReference>
<sequence>MTAMTAVSMATTSVATTVTAVSMATTSVATTVIAASVATSKHSPEIHVTPVSYRYSLTARKKFSIGIVPKLAVLAHAAIFA</sequence>
<dbReference type="RefSeq" id="WP_310035464.1">
    <property type="nucleotide sequence ID" value="NZ_JAVIZN010000003.1"/>
</dbReference>
<dbReference type="AlphaFoldDB" id="A0ABD5CRR1"/>
<proteinExistence type="predicted"/>
<evidence type="ECO:0000256" key="1">
    <source>
        <dbReference type="SAM" id="SignalP"/>
    </source>
</evidence>
<evidence type="ECO:0000313" key="3">
    <source>
        <dbReference type="Proteomes" id="UP001245184"/>
    </source>
</evidence>
<dbReference type="EMBL" id="JAVIZN010000003">
    <property type="protein sequence ID" value="MDR6208031.1"/>
    <property type="molecule type" value="Genomic_DNA"/>
</dbReference>
<reference evidence="2 3" key="1">
    <citation type="submission" date="2023-08" db="EMBL/GenBank/DDBJ databases">
        <title>Genome sequencing of plant associated microbes to promote plant fitness in Sorghum bicolor and Oryza sativa.</title>
        <authorList>
            <person name="Coleman-Derr D."/>
        </authorList>
    </citation>
    <scope>NUCLEOTIDE SEQUENCE [LARGE SCALE GENOMIC DNA]</scope>
    <source>
        <strain evidence="2 3">SLBN-33</strain>
    </source>
</reference>
<feature type="signal peptide" evidence="1">
    <location>
        <begin position="1"/>
        <end position="34"/>
    </location>
</feature>
<feature type="chain" id="PRO_5044865713" evidence="1">
    <location>
        <begin position="35"/>
        <end position="81"/>
    </location>
</feature>